<feature type="compositionally biased region" description="Pro residues" evidence="1">
    <location>
        <begin position="552"/>
        <end position="563"/>
    </location>
</feature>
<keyword evidence="2" id="KW-0812">Transmembrane</keyword>
<keyword evidence="2" id="KW-0472">Membrane</keyword>
<dbReference type="Pfam" id="PF13367">
    <property type="entry name" value="PrsW-protease"/>
    <property type="match status" value="1"/>
</dbReference>
<dbReference type="EMBL" id="JBEDNQ010000006">
    <property type="protein sequence ID" value="MEQ3551993.1"/>
    <property type="molecule type" value="Genomic_DNA"/>
</dbReference>
<evidence type="ECO:0000256" key="2">
    <source>
        <dbReference type="SAM" id="Phobius"/>
    </source>
</evidence>
<accession>A0ABV1KC00</accession>
<evidence type="ECO:0000313" key="3">
    <source>
        <dbReference type="EMBL" id="MEQ3551993.1"/>
    </source>
</evidence>
<feature type="compositionally biased region" description="Gly residues" evidence="1">
    <location>
        <begin position="458"/>
        <end position="525"/>
    </location>
</feature>
<feature type="compositionally biased region" description="Low complexity" evidence="1">
    <location>
        <begin position="576"/>
        <end position="585"/>
    </location>
</feature>
<gene>
    <name evidence="3" type="ORF">WIS52_16085</name>
</gene>
<feature type="transmembrane region" description="Helical" evidence="2">
    <location>
        <begin position="25"/>
        <end position="46"/>
    </location>
</feature>
<keyword evidence="3" id="KW-0482">Metalloprotease</keyword>
<dbReference type="PANTHER" id="PTHR36844">
    <property type="entry name" value="PROTEASE PRSW"/>
    <property type="match status" value="1"/>
</dbReference>
<protein>
    <submittedName>
        <fullName evidence="3">PrsW family intramembrane metalloprotease</fullName>
    </submittedName>
</protein>
<evidence type="ECO:0000313" key="4">
    <source>
        <dbReference type="Proteomes" id="UP001494902"/>
    </source>
</evidence>
<dbReference type="GO" id="GO:0008237">
    <property type="term" value="F:metallopeptidase activity"/>
    <property type="evidence" value="ECO:0007669"/>
    <property type="project" value="UniProtKB-KW"/>
</dbReference>
<keyword evidence="3" id="KW-0645">Protease</keyword>
<dbReference type="InterPro" id="IPR026898">
    <property type="entry name" value="PrsW"/>
</dbReference>
<keyword evidence="3" id="KW-0378">Hydrolase</keyword>
<feature type="transmembrane region" description="Helical" evidence="2">
    <location>
        <begin position="260"/>
        <end position="282"/>
    </location>
</feature>
<dbReference type="PANTHER" id="PTHR36844:SF1">
    <property type="entry name" value="PROTEASE PRSW"/>
    <property type="match status" value="1"/>
</dbReference>
<feature type="region of interest" description="Disordered" evidence="1">
    <location>
        <begin position="395"/>
        <end position="666"/>
    </location>
</feature>
<keyword evidence="4" id="KW-1185">Reference proteome</keyword>
<feature type="compositionally biased region" description="Gly residues" evidence="1">
    <location>
        <begin position="437"/>
        <end position="452"/>
    </location>
</feature>
<comment type="caution">
    <text evidence="3">The sequence shown here is derived from an EMBL/GenBank/DDBJ whole genome shotgun (WGS) entry which is preliminary data.</text>
</comment>
<keyword evidence="2" id="KW-1133">Transmembrane helix</keyword>
<feature type="transmembrane region" description="Helical" evidence="2">
    <location>
        <begin position="201"/>
        <end position="224"/>
    </location>
</feature>
<sequence length="666" mass="66630">MAPPAAPPGGPTVLLPAPSAKRRGVLLPVIGLVVLALLTVITVGILQRAIGTAGVVVGTLAALLPVVPVVAAFLWVDRWEPEPPRMLMGAFLWGAGFAALVSLLINTSASAVLDAAAGRGTGDLVGPVVVAPIVEEFAKGLFIVGLLVFRRREFDGMVDGIVYAGITAAGFAFTENILYLGRAVSDPETAGVVATLLVRGIASPFAHPLFTCMIGIAAGVAVASRSIGMRVLALSVGYAAAVVLHALWNGASVLAASPGAFFQIYLFVMVPIFAGLIVLVVFARRREASIVAAQLPGFAAAGWIAPSEVPLLARLSRRKGWRALVRRRSGKAAAKAVADYQAAVTELAFMRNRISRGAVRESARALHDEKLAAVLRTRAIAVGVPEALVAAWRQDRPHGWEPPPPAAPDGSYSGAYRIPAFPDGPPIPDDAPAAWWGPGGRPGNGGPGGRAGHPGHPGPGASGGPGWGAPGAPGSSGGPGGSGAPGRAGGPGAPGAAGGPGAPGGPAAPGGPGVPGPRGAGGIPGPGAPAPGGRPWWQQAGEPDAGGGPRPVAGPPPPPPGRPAHPGAGSEQALDSGHGPARPAGPGSGSGPGQAPEPVDGLTRPVRRPDGADAPDPAQRGRHQDDPADPGPTRPMLREPGTTAADAEPGNRQEARRDEDPPPTTS</sequence>
<dbReference type="Proteomes" id="UP001494902">
    <property type="component" value="Unassembled WGS sequence"/>
</dbReference>
<proteinExistence type="predicted"/>
<feature type="transmembrane region" description="Helical" evidence="2">
    <location>
        <begin position="161"/>
        <end position="181"/>
    </location>
</feature>
<feature type="compositionally biased region" description="Basic and acidic residues" evidence="1">
    <location>
        <begin position="649"/>
        <end position="660"/>
    </location>
</feature>
<dbReference type="RefSeq" id="WP_349299066.1">
    <property type="nucleotide sequence ID" value="NZ_JBEDNQ010000006.1"/>
</dbReference>
<feature type="transmembrane region" description="Helical" evidence="2">
    <location>
        <begin position="231"/>
        <end position="248"/>
    </location>
</feature>
<feature type="transmembrane region" description="Helical" evidence="2">
    <location>
        <begin position="87"/>
        <end position="105"/>
    </location>
</feature>
<name>A0ABV1KC00_9PSEU</name>
<reference evidence="3 4" key="1">
    <citation type="submission" date="2024-03" db="EMBL/GenBank/DDBJ databases">
        <title>Draft genome sequence of Pseudonocardia nematodicida JCM 31783.</title>
        <authorList>
            <person name="Butdee W."/>
            <person name="Duangmal K."/>
        </authorList>
    </citation>
    <scope>NUCLEOTIDE SEQUENCE [LARGE SCALE GENOMIC DNA]</scope>
    <source>
        <strain evidence="3 4">JCM 31783</strain>
    </source>
</reference>
<evidence type="ECO:0000256" key="1">
    <source>
        <dbReference type="SAM" id="MobiDB-lite"/>
    </source>
</evidence>
<feature type="transmembrane region" description="Helical" evidence="2">
    <location>
        <begin position="52"/>
        <end position="75"/>
    </location>
</feature>
<organism evidence="3 4">
    <name type="scientific">Pseudonocardia nematodicida</name>
    <dbReference type="NCBI Taxonomy" id="1206997"/>
    <lineage>
        <taxon>Bacteria</taxon>
        <taxon>Bacillati</taxon>
        <taxon>Actinomycetota</taxon>
        <taxon>Actinomycetes</taxon>
        <taxon>Pseudonocardiales</taxon>
        <taxon>Pseudonocardiaceae</taxon>
        <taxon>Pseudonocardia</taxon>
    </lineage>
</organism>